<sequence>MDSESPEAVSASSPPAVDTPPVAAPLPPPPAAAEVAAGVDPVGAVSPHRGLADGALDVEESPVSPSSPHSSGDAKAQSSLEALRRVLDSEDGDEAVRSTSLRALQRMCMRVPNLSSELTRPQRFQLYCLLLLSDDDAEGSDRDGGSGAAAASGDGEWTAYAERALETHVAVAQRVAALFPDALHVTTEELSGLLYRLGAATAFYFSPEMTEVVLCVAYVVAGSRSTDKAVLLRTLYRLLCVLQKDFLAATASRLYAPATSSLLRLMLQFYDPALATHMDQHQVDIGTYLLDWSRCLLVLQSDYDTALRVLDWVFILGDPVMVPYVAHAYLVTHRQSLTALTTREALVQHLDGLRFTLPASREDAIDPRLVDGRAAAPTPVWSGKSLLQNADLLYRITPLSTQRMLDFCLYPDVGTLNKTPEEVRQHYATTPCLPLERSDIAAAFARRGREATTHDGGGDHDGDAPPSREYIIVDCRSKESFECVRLPTAVLVGDVLSFQQEELSQAMERLESCRGHPLAISGTGRAIVEEANLLKVFALYLVNRKFFPFVCIVPGGFKTTIPLLRSGAIDAVMSPAGAEALSGAAGKSGTAGLDWGQQASTAAQSISSVFSGVSGYLAKVEGAEVRSRAEDLGAKARDGVAAAGSWGWGVVQRLRDGLSDTGERASAAIASVASGPATAPAAAATTAPSATTATATPHASQSSAVPTATAHPGAVRAAQLPQQMFSLGEDVEEDDLDLITSIPSRPLRGTVVAETPPLPTTTTAAVTTAATPARQPPATAAPSPEPVPPPSTSAAAPTAAPAAPATAPRKTSSSQIAANIDAEFDEMFGDIGVPSTAGRELGS</sequence>
<feature type="compositionally biased region" description="Low complexity" evidence="1">
    <location>
        <begin position="750"/>
        <end position="782"/>
    </location>
</feature>
<feature type="region of interest" description="Disordered" evidence="1">
    <location>
        <begin position="1"/>
        <end position="78"/>
    </location>
</feature>
<feature type="domain" description="Rab-GAP TBC" evidence="2">
    <location>
        <begin position="261"/>
        <end position="337"/>
    </location>
</feature>
<reference evidence="3 4" key="1">
    <citation type="journal article" date="2021" name="MBio">
        <title>A New Model Trypanosomatid, Novymonas esmeraldas: Genomic Perception of Its 'Candidatus Pandoraea novymonadis' Endosymbiont.</title>
        <authorList>
            <person name="Zakharova A."/>
            <person name="Saura A."/>
            <person name="Butenko A."/>
            <person name="Podesvova L."/>
            <person name="Warmusova S."/>
            <person name="Kostygov A.Y."/>
            <person name="Nenarokova A."/>
            <person name="Lukes J."/>
            <person name="Opperdoes F.R."/>
            <person name="Yurchenko V."/>
        </authorList>
    </citation>
    <scope>NUCLEOTIDE SEQUENCE [LARGE SCALE GENOMIC DNA]</scope>
    <source>
        <strain evidence="3 4">E262AT.01</strain>
    </source>
</reference>
<dbReference type="Proteomes" id="UP001430356">
    <property type="component" value="Unassembled WGS sequence"/>
</dbReference>
<keyword evidence="4" id="KW-1185">Reference proteome</keyword>
<evidence type="ECO:0000313" key="4">
    <source>
        <dbReference type="Proteomes" id="UP001430356"/>
    </source>
</evidence>
<organism evidence="3 4">
    <name type="scientific">Novymonas esmeraldas</name>
    <dbReference type="NCBI Taxonomy" id="1808958"/>
    <lineage>
        <taxon>Eukaryota</taxon>
        <taxon>Discoba</taxon>
        <taxon>Euglenozoa</taxon>
        <taxon>Kinetoplastea</taxon>
        <taxon>Metakinetoplastina</taxon>
        <taxon>Trypanosomatida</taxon>
        <taxon>Trypanosomatidae</taxon>
        <taxon>Novymonas</taxon>
    </lineage>
</organism>
<feature type="region of interest" description="Disordered" evidence="1">
    <location>
        <begin position="749"/>
        <end position="818"/>
    </location>
</feature>
<feature type="compositionally biased region" description="Low complexity" evidence="1">
    <location>
        <begin position="683"/>
        <end position="704"/>
    </location>
</feature>
<evidence type="ECO:0000256" key="1">
    <source>
        <dbReference type="SAM" id="MobiDB-lite"/>
    </source>
</evidence>
<feature type="compositionally biased region" description="Low complexity" evidence="1">
    <location>
        <begin position="1"/>
        <end position="21"/>
    </location>
</feature>
<dbReference type="InterPro" id="IPR039755">
    <property type="entry name" value="TBC1D23"/>
</dbReference>
<proteinExistence type="predicted"/>
<name>A0AAW0F4E9_9TRYP</name>
<feature type="compositionally biased region" description="Low complexity" evidence="1">
    <location>
        <begin position="61"/>
        <end position="71"/>
    </location>
</feature>
<dbReference type="Gene3D" id="1.10.472.80">
    <property type="entry name" value="Ypt/Rab-GAP domain of gyp1p, domain 3"/>
    <property type="match status" value="1"/>
</dbReference>
<evidence type="ECO:0000313" key="3">
    <source>
        <dbReference type="EMBL" id="KAK7200632.1"/>
    </source>
</evidence>
<evidence type="ECO:0000259" key="2">
    <source>
        <dbReference type="Pfam" id="PF00566"/>
    </source>
</evidence>
<feature type="region of interest" description="Disordered" evidence="1">
    <location>
        <begin position="683"/>
        <end position="714"/>
    </location>
</feature>
<dbReference type="SUPFAM" id="SSF47923">
    <property type="entry name" value="Ypt/Rab-GAP domain of gyp1p"/>
    <property type="match status" value="1"/>
</dbReference>
<feature type="compositionally biased region" description="Low complexity" evidence="1">
    <location>
        <begin position="792"/>
        <end position="814"/>
    </location>
</feature>
<dbReference type="PANTHER" id="PTHR13297:SF5">
    <property type="entry name" value="TBC1 DOMAIN FAMILY MEMBER 23"/>
    <property type="match status" value="1"/>
</dbReference>
<gene>
    <name evidence="3" type="ORF">NESM_000119400</name>
</gene>
<protein>
    <submittedName>
        <fullName evidence="3">Rab-GTPase-TBC domain containing protein</fullName>
    </submittedName>
</protein>
<dbReference type="GO" id="GO:0005829">
    <property type="term" value="C:cytosol"/>
    <property type="evidence" value="ECO:0007669"/>
    <property type="project" value="GOC"/>
</dbReference>
<dbReference type="Pfam" id="PF00566">
    <property type="entry name" value="RabGAP-TBC"/>
    <property type="match status" value="1"/>
</dbReference>
<dbReference type="GO" id="GO:0005802">
    <property type="term" value="C:trans-Golgi network"/>
    <property type="evidence" value="ECO:0007669"/>
    <property type="project" value="TreeGrafter"/>
</dbReference>
<dbReference type="GO" id="GO:0099041">
    <property type="term" value="P:vesicle tethering to Golgi"/>
    <property type="evidence" value="ECO:0007669"/>
    <property type="project" value="TreeGrafter"/>
</dbReference>
<dbReference type="AlphaFoldDB" id="A0AAW0F4E9"/>
<dbReference type="InterPro" id="IPR000195">
    <property type="entry name" value="Rab-GAP-TBC_dom"/>
</dbReference>
<feature type="compositionally biased region" description="Pro residues" evidence="1">
    <location>
        <begin position="22"/>
        <end position="31"/>
    </location>
</feature>
<dbReference type="EMBL" id="JAECZO010000007">
    <property type="protein sequence ID" value="KAK7200632.1"/>
    <property type="molecule type" value="Genomic_DNA"/>
</dbReference>
<dbReference type="PANTHER" id="PTHR13297">
    <property type="entry name" value="TBC1 DOMAIN FAMILY MEMBER 23-RELATED"/>
    <property type="match status" value="1"/>
</dbReference>
<comment type="caution">
    <text evidence="3">The sequence shown here is derived from an EMBL/GenBank/DDBJ whole genome shotgun (WGS) entry which is preliminary data.</text>
</comment>
<feature type="compositionally biased region" description="Low complexity" evidence="1">
    <location>
        <begin position="32"/>
        <end position="47"/>
    </location>
</feature>
<accession>A0AAW0F4E9</accession>
<dbReference type="GO" id="GO:0042147">
    <property type="term" value="P:retrograde transport, endosome to Golgi"/>
    <property type="evidence" value="ECO:0007669"/>
    <property type="project" value="InterPro"/>
</dbReference>
<dbReference type="InterPro" id="IPR035969">
    <property type="entry name" value="Rab-GAP_TBC_sf"/>
</dbReference>